<feature type="domain" description="YdbS-like PH" evidence="2">
    <location>
        <begin position="416"/>
        <end position="473"/>
    </location>
</feature>
<dbReference type="InterPro" id="IPR005182">
    <property type="entry name" value="YdbS-like_PH"/>
</dbReference>
<feature type="transmembrane region" description="Helical" evidence="1">
    <location>
        <begin position="364"/>
        <end position="384"/>
    </location>
</feature>
<proteinExistence type="predicted"/>
<dbReference type="PANTHER" id="PTHR34473:SF2">
    <property type="entry name" value="UPF0699 TRANSMEMBRANE PROTEIN YDBT"/>
    <property type="match status" value="1"/>
</dbReference>
<reference evidence="3" key="1">
    <citation type="submission" date="2022-07" db="EMBL/GenBank/DDBJ databases">
        <title>FELIX.</title>
        <authorList>
            <person name="Wan K.H."/>
            <person name="Park S."/>
            <person name="Lawrence Q."/>
            <person name="Eichenberger J.P."/>
            <person name="Booth B.W."/>
            <person name="Piaggio A.J."/>
            <person name="Chandler J.C."/>
            <person name="Franklin A.B."/>
            <person name="Celniker S.E."/>
        </authorList>
    </citation>
    <scope>NUCLEOTIDE SEQUENCE</scope>
    <source>
        <strain evidence="3">QA-1986 374</strain>
    </source>
</reference>
<protein>
    <submittedName>
        <fullName evidence="3">PH domain-containing protein</fullName>
    </submittedName>
</protein>
<keyword evidence="1" id="KW-0812">Transmembrane</keyword>
<dbReference type="PANTHER" id="PTHR34473">
    <property type="entry name" value="UPF0699 TRANSMEMBRANE PROTEIN YDBS"/>
    <property type="match status" value="1"/>
</dbReference>
<dbReference type="PIRSF" id="PIRSF026631">
    <property type="entry name" value="UCP026631"/>
    <property type="match status" value="1"/>
</dbReference>
<feature type="transmembrane region" description="Helical" evidence="1">
    <location>
        <begin position="194"/>
        <end position="214"/>
    </location>
</feature>
<keyword evidence="1" id="KW-1133">Transmembrane helix</keyword>
<keyword evidence="1" id="KW-0472">Membrane</keyword>
<evidence type="ECO:0000313" key="3">
    <source>
        <dbReference type="EMBL" id="UUI04921.1"/>
    </source>
</evidence>
<feature type="transmembrane region" description="Helical" evidence="1">
    <location>
        <begin position="12"/>
        <end position="33"/>
    </location>
</feature>
<dbReference type="Pfam" id="PF03703">
    <property type="entry name" value="bPH_2"/>
    <property type="match status" value="3"/>
</dbReference>
<organism evidence="3 4">
    <name type="scientific">Oceanobacillus jeddahense</name>
    <dbReference type="NCBI Taxonomy" id="1462527"/>
    <lineage>
        <taxon>Bacteria</taxon>
        <taxon>Bacillati</taxon>
        <taxon>Bacillota</taxon>
        <taxon>Bacilli</taxon>
        <taxon>Bacillales</taxon>
        <taxon>Bacillaceae</taxon>
        <taxon>Oceanobacillus</taxon>
    </lineage>
</organism>
<evidence type="ECO:0000313" key="4">
    <source>
        <dbReference type="Proteomes" id="UP001059773"/>
    </source>
</evidence>
<name>A0ABY5JXX9_9BACI</name>
<sequence length="501" mass="58551">MNHEKRYHPLLMLYDVWRLIKNMFFLFLFLFVIRANSDFWLFTYGRFAIVLLFLFILLAIPMRWLTSKFKIGNKNLQLNRRFLITSSRTIPYGTIQHTRQKATLFHRMFHMTSLTLETSTTGDNSTVIFHILKQEEAQEIEKYIRAKRNINRSEHNYEENLLGPASESVQTEKDKANRVVHFSPTAYDIFKASLASFSFIAVFPIAWSLMSNFIQLFSIGGKVEDVFTDILGSWPWWVMLIFLILMILVAIAVGGVLSLFRYGKYEIASDFEKIYITQGFSEKTTFSISKANVQAIRIHQSLIKRILGLAEIKLICAGSTGREDAEVNRLYPFLPVKRAYTMVEEMLPSYQVTSVMNRLPKNAWWIQMLKPSWFWIIATGFLYYVRPDFLGLEVPWWILSILMFILIMVSRLLYFYQTRYTVNKSMAQFKTGGFNTSVFLSTKNKVVELQLTRHIVQQKLGLASIVISNHAKPVMQTKINNLPIGWCEEFSRWYMAKELSK</sequence>
<dbReference type="EMBL" id="CP101914">
    <property type="protein sequence ID" value="UUI04921.1"/>
    <property type="molecule type" value="Genomic_DNA"/>
</dbReference>
<keyword evidence="4" id="KW-1185">Reference proteome</keyword>
<accession>A0ABY5JXX9</accession>
<feature type="domain" description="YdbS-like PH" evidence="2">
    <location>
        <begin position="265"/>
        <end position="339"/>
    </location>
</feature>
<feature type="transmembrane region" description="Helical" evidence="1">
    <location>
        <begin position="234"/>
        <end position="260"/>
    </location>
</feature>
<evidence type="ECO:0000259" key="2">
    <source>
        <dbReference type="Pfam" id="PF03703"/>
    </source>
</evidence>
<dbReference type="RefSeq" id="WP_256709824.1">
    <property type="nucleotide sequence ID" value="NZ_CP101914.1"/>
</dbReference>
<feature type="domain" description="YdbS-like PH" evidence="2">
    <location>
        <begin position="64"/>
        <end position="144"/>
    </location>
</feature>
<dbReference type="Proteomes" id="UP001059773">
    <property type="component" value="Chromosome"/>
</dbReference>
<feature type="transmembrane region" description="Helical" evidence="1">
    <location>
        <begin position="396"/>
        <end position="416"/>
    </location>
</feature>
<feature type="transmembrane region" description="Helical" evidence="1">
    <location>
        <begin position="39"/>
        <end position="60"/>
    </location>
</feature>
<gene>
    <name evidence="3" type="ORF">NP439_09910</name>
</gene>
<evidence type="ECO:0000256" key="1">
    <source>
        <dbReference type="SAM" id="Phobius"/>
    </source>
</evidence>
<dbReference type="InterPro" id="IPR014529">
    <property type="entry name" value="UCP026631"/>
</dbReference>